<evidence type="ECO:0000256" key="1">
    <source>
        <dbReference type="SAM" id="MobiDB-lite"/>
    </source>
</evidence>
<comment type="caution">
    <text evidence="2">The sequence shown here is derived from an EMBL/GenBank/DDBJ whole genome shotgun (WGS) entry which is preliminary data.</text>
</comment>
<evidence type="ECO:0000313" key="3">
    <source>
        <dbReference type="Proteomes" id="UP000435837"/>
    </source>
</evidence>
<dbReference type="EMBL" id="BLIN01000003">
    <property type="protein sequence ID" value="GFE06026.1"/>
    <property type="molecule type" value="Genomic_DNA"/>
</dbReference>
<evidence type="ECO:0000313" key="2">
    <source>
        <dbReference type="EMBL" id="GFE06026.1"/>
    </source>
</evidence>
<proteinExistence type="predicted"/>
<organism evidence="2 3">
    <name type="scientific">Streptomyces caniferus</name>
    <dbReference type="NCBI Taxonomy" id="285557"/>
    <lineage>
        <taxon>Bacteria</taxon>
        <taxon>Bacillati</taxon>
        <taxon>Actinomycetota</taxon>
        <taxon>Actinomycetes</taxon>
        <taxon>Kitasatosporales</taxon>
        <taxon>Streptomycetaceae</taxon>
        <taxon>Streptomyces</taxon>
    </lineage>
</organism>
<accession>A0A640S6N3</accession>
<dbReference type="Proteomes" id="UP000435837">
    <property type="component" value="Unassembled WGS sequence"/>
</dbReference>
<gene>
    <name evidence="2" type="ORF">Scani_22940</name>
</gene>
<reference evidence="2 3" key="1">
    <citation type="submission" date="2019-12" db="EMBL/GenBank/DDBJ databases">
        <title>Whole genome shotgun sequence of Streptomyces caniferus NBRC 15389.</title>
        <authorList>
            <person name="Ichikawa N."/>
            <person name="Kimura A."/>
            <person name="Kitahashi Y."/>
            <person name="Komaki H."/>
            <person name="Tamura T."/>
        </authorList>
    </citation>
    <scope>NUCLEOTIDE SEQUENCE [LARGE SCALE GENOMIC DNA]</scope>
    <source>
        <strain evidence="2 3">NBRC 15389</strain>
    </source>
</reference>
<name>A0A640S6N3_9ACTN</name>
<dbReference type="AlphaFoldDB" id="A0A640S6N3"/>
<protein>
    <submittedName>
        <fullName evidence="2">Uncharacterized protein</fullName>
    </submittedName>
</protein>
<sequence length="105" mass="11503">MRPHLFQLDERQPREGLAETEFVQQAQGRRMDGVPAEVPQEVAVLLQDGHLDAGPGQQQSEHHPRRSAARYAARGAIHVPAPLVAHGCDATGEHATTRLTDRSTI</sequence>
<feature type="region of interest" description="Disordered" evidence="1">
    <location>
        <begin position="50"/>
        <end position="69"/>
    </location>
</feature>